<evidence type="ECO:0000256" key="1">
    <source>
        <dbReference type="SAM" id="Phobius"/>
    </source>
</evidence>
<dbReference type="RefSeq" id="WP_128779105.1">
    <property type="nucleotide sequence ID" value="NZ_RYFI01000024.1"/>
</dbReference>
<keyword evidence="1" id="KW-0472">Membrane</keyword>
<comment type="caution">
    <text evidence="2">The sequence shown here is derived from an EMBL/GenBank/DDBJ whole genome shotgun (WGS) entry which is preliminary data.</text>
</comment>
<protein>
    <submittedName>
        <fullName evidence="2">Uncharacterized protein</fullName>
    </submittedName>
</protein>
<keyword evidence="1" id="KW-0812">Transmembrane</keyword>
<reference evidence="2 3" key="1">
    <citation type="submission" date="2018-12" db="EMBL/GenBank/DDBJ databases">
        <title>bacterium Hansschlegelia zhihuaiae S113.</title>
        <authorList>
            <person name="He J."/>
        </authorList>
    </citation>
    <scope>NUCLEOTIDE SEQUENCE [LARGE SCALE GENOMIC DNA]</scope>
    <source>
        <strain evidence="2 3">S 113</strain>
    </source>
</reference>
<evidence type="ECO:0000313" key="3">
    <source>
        <dbReference type="Proteomes" id="UP000289708"/>
    </source>
</evidence>
<dbReference type="EMBL" id="RYFI01000024">
    <property type="protein sequence ID" value="RXF68724.1"/>
    <property type="molecule type" value="Genomic_DNA"/>
</dbReference>
<keyword evidence="3" id="KW-1185">Reference proteome</keyword>
<proteinExistence type="predicted"/>
<name>A0A4Q0M6V1_9HYPH</name>
<sequence>MAADITSLIDGVPVRHTLFYAVVILTMIVADRYDLYDYIRMRSRETNERNWGGALLFSVLFLSSFVIFFWPSR</sequence>
<accession>A0A4Q0M6V1</accession>
<organism evidence="2 3">
    <name type="scientific">Hansschlegelia zhihuaiae</name>
    <dbReference type="NCBI Taxonomy" id="405005"/>
    <lineage>
        <taxon>Bacteria</taxon>
        <taxon>Pseudomonadati</taxon>
        <taxon>Pseudomonadota</taxon>
        <taxon>Alphaproteobacteria</taxon>
        <taxon>Hyphomicrobiales</taxon>
        <taxon>Methylopilaceae</taxon>
        <taxon>Hansschlegelia</taxon>
    </lineage>
</organism>
<evidence type="ECO:0000313" key="2">
    <source>
        <dbReference type="EMBL" id="RXF68724.1"/>
    </source>
</evidence>
<gene>
    <name evidence="2" type="ORF">EK403_19340</name>
</gene>
<dbReference type="AlphaFoldDB" id="A0A4Q0M6V1"/>
<dbReference type="Proteomes" id="UP000289708">
    <property type="component" value="Unassembled WGS sequence"/>
</dbReference>
<feature type="transmembrane region" description="Helical" evidence="1">
    <location>
        <begin position="12"/>
        <end position="30"/>
    </location>
</feature>
<keyword evidence="1" id="KW-1133">Transmembrane helix</keyword>
<feature type="transmembrane region" description="Helical" evidence="1">
    <location>
        <begin position="51"/>
        <end position="70"/>
    </location>
</feature>